<sequence length="789" mass="88044">MERTPENGLPVEVHWRQSDLIWRRDSLNDHLDIDCDIETAVRPYVIAYVQHKYGAKSVCGIMTRGKQTGKAAIQTAGRVYGLQKAGDTTEYSHIVSAVSKKAVELSDDELHMDLKGIEKQLKEEFKSSPTACEIVRYAVLIEGCMSQIGQHAAGVIITDGKSVDEYVPLIYNAKNNIMMTQCDMTQAEEVGLLKMDFLGLNNLTIITEALREIYKNTGKVIDMDHIPYDDFKVFQEIFIPGMTNSVFQYESNGMKGMLRDFKPDTIFDLILLVAMYRPGPLQFLPDVIAVKNGKKKVSYLTPELEPILSATYGSITYQEQVQEIFKQLAGYSLGQADLVRRAMSKKKDAVLRAEREAFVDGDVERNIPGCVKNGISFQAANTLFDEMTDFAKYAFNKSHAACYAVVAYQTAWLKCHYPKEYMKAVLNNTPFDKVPGLMKDLKIMGIPSKAPDVNLSDLGFTLHDGAIVFGLGSIKGLGKSVTGVVEDRKEHGNFRSLQDFILRTGASKKILEGFTEAGALDGFCENRDAIKAVIPDYVKIGKKVKDYEKKLTEQTDAKKIASYQAKLADTKEKLMALRPDEDICENVLDKLVKEKELLGVFASQNPMSVFPEPLRCGAISIQTALQQRRYANVTITGIVSDYVVKHRRRDGAEMAFFVISDMTESIDVCCFTEAFASFGGLLKDNAVLKITGSVMEEANGQKKLSVETAQVLKPKTKVILIFAKKSVLGGELQNLMTPYVAQNGYPCKIYDTMMSEFRDCDLLLSPAIMKDEKIYGICNHQPVFRDFGN</sequence>
<dbReference type="PANTHER" id="PTHR32294:SF0">
    <property type="entry name" value="DNA POLYMERASE III SUBUNIT ALPHA"/>
    <property type="match status" value="1"/>
</dbReference>
<dbReference type="InterPro" id="IPR004805">
    <property type="entry name" value="DnaE2/DnaE/PolC"/>
</dbReference>
<dbReference type="Proteomes" id="UP000429958">
    <property type="component" value="Unassembled WGS sequence"/>
</dbReference>
<dbReference type="InterPro" id="IPR004365">
    <property type="entry name" value="NA-bd_OB_tRNA"/>
</dbReference>
<dbReference type="InterPro" id="IPR029460">
    <property type="entry name" value="DNAPol_HHH"/>
</dbReference>
<keyword evidence="3 12" id="KW-0808">Transferase</keyword>
<reference evidence="12 13" key="1">
    <citation type="submission" date="2019-08" db="EMBL/GenBank/DDBJ databases">
        <title>In-depth cultivation of the pig gut microbiome towards novel bacterial diversity and tailored functional studies.</title>
        <authorList>
            <person name="Wylensek D."/>
            <person name="Hitch T.C.A."/>
            <person name="Clavel T."/>
        </authorList>
    </citation>
    <scope>NUCLEOTIDE SEQUENCE [LARGE SCALE GENOMIC DNA]</scope>
    <source>
        <strain evidence="12 13">WCA-389-WT-23D1</strain>
    </source>
</reference>
<keyword evidence="4 12" id="KW-0548">Nucleotidyltransferase</keyword>
<name>A0A7X2TE92_9CLOT</name>
<keyword evidence="13" id="KW-1185">Reference proteome</keyword>
<dbReference type="Pfam" id="PF17657">
    <property type="entry name" value="DNA_pol3_finger"/>
    <property type="match status" value="1"/>
</dbReference>
<evidence type="ECO:0000313" key="12">
    <source>
        <dbReference type="EMBL" id="MSS38003.1"/>
    </source>
</evidence>
<proteinExistence type="predicted"/>
<evidence type="ECO:0000256" key="3">
    <source>
        <dbReference type="ARBA" id="ARBA00022679"/>
    </source>
</evidence>
<dbReference type="SUPFAM" id="SSF50249">
    <property type="entry name" value="Nucleic acid-binding proteins"/>
    <property type="match status" value="1"/>
</dbReference>
<dbReference type="CDD" id="cd04485">
    <property type="entry name" value="DnaE_OBF"/>
    <property type="match status" value="1"/>
</dbReference>
<dbReference type="GO" id="GO:0008408">
    <property type="term" value="F:3'-5' exonuclease activity"/>
    <property type="evidence" value="ECO:0007669"/>
    <property type="project" value="InterPro"/>
</dbReference>
<evidence type="ECO:0000259" key="9">
    <source>
        <dbReference type="Pfam" id="PF07733"/>
    </source>
</evidence>
<dbReference type="EMBL" id="VUMD01000017">
    <property type="protein sequence ID" value="MSS38003.1"/>
    <property type="molecule type" value="Genomic_DNA"/>
</dbReference>
<dbReference type="InterPro" id="IPR011708">
    <property type="entry name" value="DNA_pol3_alpha_NTPase_dom"/>
</dbReference>
<feature type="domain" description="Bacterial DNA polymerase III alpha subunit NTPase" evidence="9">
    <location>
        <begin position="32"/>
        <end position="199"/>
    </location>
</feature>
<dbReference type="PANTHER" id="PTHR32294">
    <property type="entry name" value="DNA POLYMERASE III SUBUNIT ALPHA"/>
    <property type="match status" value="1"/>
</dbReference>
<evidence type="ECO:0000256" key="4">
    <source>
        <dbReference type="ARBA" id="ARBA00022695"/>
    </source>
</evidence>
<comment type="catalytic activity">
    <reaction evidence="7">
        <text>DNA(n) + a 2'-deoxyribonucleoside 5'-triphosphate = DNA(n+1) + diphosphate</text>
        <dbReference type="Rhea" id="RHEA:22508"/>
        <dbReference type="Rhea" id="RHEA-COMP:17339"/>
        <dbReference type="Rhea" id="RHEA-COMP:17340"/>
        <dbReference type="ChEBI" id="CHEBI:33019"/>
        <dbReference type="ChEBI" id="CHEBI:61560"/>
        <dbReference type="ChEBI" id="CHEBI:173112"/>
        <dbReference type="EC" id="2.7.7.7"/>
    </reaction>
</comment>
<dbReference type="Gene3D" id="1.10.150.870">
    <property type="match status" value="1"/>
</dbReference>
<evidence type="ECO:0000259" key="8">
    <source>
        <dbReference type="Pfam" id="PF01336"/>
    </source>
</evidence>
<keyword evidence="5" id="KW-0235">DNA replication</keyword>
<keyword evidence="6" id="KW-0239">DNA-directed DNA polymerase</keyword>
<evidence type="ECO:0000256" key="7">
    <source>
        <dbReference type="ARBA" id="ARBA00049244"/>
    </source>
</evidence>
<organism evidence="12 13">
    <name type="scientific">Clostridium porci</name>
    <dbReference type="NCBI Taxonomy" id="2605778"/>
    <lineage>
        <taxon>Bacteria</taxon>
        <taxon>Bacillati</taxon>
        <taxon>Bacillota</taxon>
        <taxon>Clostridia</taxon>
        <taxon>Eubacteriales</taxon>
        <taxon>Clostridiaceae</taxon>
        <taxon>Clostridium</taxon>
    </lineage>
</organism>
<protein>
    <recommendedName>
        <fullName evidence="2">DNA-directed DNA polymerase</fullName>
        <ecNumber evidence="2">2.7.7.7</ecNumber>
    </recommendedName>
</protein>
<gene>
    <name evidence="12" type="primary">dnaE</name>
    <name evidence="12" type="ORF">FYJ39_15930</name>
</gene>
<dbReference type="InterPro" id="IPR012340">
    <property type="entry name" value="NA-bd_OB-fold"/>
</dbReference>
<dbReference type="Gene3D" id="2.40.50.140">
    <property type="entry name" value="Nucleic acid-binding proteins"/>
    <property type="match status" value="1"/>
</dbReference>
<dbReference type="Pfam" id="PF07733">
    <property type="entry name" value="DNA_pol3_alpha"/>
    <property type="match status" value="1"/>
</dbReference>
<evidence type="ECO:0000313" key="13">
    <source>
        <dbReference type="Proteomes" id="UP000429958"/>
    </source>
</evidence>
<evidence type="ECO:0000256" key="1">
    <source>
        <dbReference type="ARBA" id="ARBA00004496"/>
    </source>
</evidence>
<evidence type="ECO:0000256" key="6">
    <source>
        <dbReference type="ARBA" id="ARBA00022932"/>
    </source>
</evidence>
<dbReference type="GO" id="GO:0003887">
    <property type="term" value="F:DNA-directed DNA polymerase activity"/>
    <property type="evidence" value="ECO:0007669"/>
    <property type="project" value="UniProtKB-KW"/>
</dbReference>
<feature type="domain" description="DNA polymerase III alpha subunit finger" evidence="11">
    <location>
        <begin position="202"/>
        <end position="365"/>
    </location>
</feature>
<dbReference type="EC" id="2.7.7.7" evidence="2"/>
<evidence type="ECO:0000259" key="10">
    <source>
        <dbReference type="Pfam" id="PF14579"/>
    </source>
</evidence>
<dbReference type="GO" id="GO:0006260">
    <property type="term" value="P:DNA replication"/>
    <property type="evidence" value="ECO:0007669"/>
    <property type="project" value="UniProtKB-KW"/>
</dbReference>
<evidence type="ECO:0000256" key="5">
    <source>
        <dbReference type="ARBA" id="ARBA00022705"/>
    </source>
</evidence>
<dbReference type="NCBIfam" id="TIGR00594">
    <property type="entry name" value="polc"/>
    <property type="match status" value="1"/>
</dbReference>
<dbReference type="Pfam" id="PF01336">
    <property type="entry name" value="tRNA_anti-codon"/>
    <property type="match status" value="1"/>
</dbReference>
<dbReference type="InterPro" id="IPR040982">
    <property type="entry name" value="DNA_pol3_finger"/>
</dbReference>
<dbReference type="Pfam" id="PF14579">
    <property type="entry name" value="HHH_6"/>
    <property type="match status" value="1"/>
</dbReference>
<dbReference type="AlphaFoldDB" id="A0A7X2TE92"/>
<accession>A0A7X2TE92</accession>
<evidence type="ECO:0000256" key="2">
    <source>
        <dbReference type="ARBA" id="ARBA00012417"/>
    </source>
</evidence>
<evidence type="ECO:0000259" key="11">
    <source>
        <dbReference type="Pfam" id="PF17657"/>
    </source>
</evidence>
<feature type="domain" description="DNA polymerase helix-hairpin-helix motif" evidence="10">
    <location>
        <begin position="446"/>
        <end position="529"/>
    </location>
</feature>
<dbReference type="GO" id="GO:0005737">
    <property type="term" value="C:cytoplasm"/>
    <property type="evidence" value="ECO:0007669"/>
    <property type="project" value="UniProtKB-SubCell"/>
</dbReference>
<feature type="domain" description="OB" evidence="8">
    <location>
        <begin position="633"/>
        <end position="712"/>
    </location>
</feature>
<comment type="caution">
    <text evidence="12">The sequence shown here is derived from an EMBL/GenBank/DDBJ whole genome shotgun (WGS) entry which is preliminary data.</text>
</comment>
<dbReference type="GO" id="GO:0003676">
    <property type="term" value="F:nucleic acid binding"/>
    <property type="evidence" value="ECO:0007669"/>
    <property type="project" value="InterPro"/>
</dbReference>
<comment type="subcellular location">
    <subcellularLocation>
        <location evidence="1">Cytoplasm</location>
    </subcellularLocation>
</comment>